<protein>
    <submittedName>
        <fullName evidence="2">Uncharacterized protein</fullName>
    </submittedName>
</protein>
<evidence type="ECO:0000256" key="1">
    <source>
        <dbReference type="SAM" id="MobiDB-lite"/>
    </source>
</evidence>
<gene>
    <name evidence="2" type="ORF">CYLTODRAFT_444006</name>
</gene>
<name>A0A0D7BD50_9AGAR</name>
<organism evidence="2 3">
    <name type="scientific">Cylindrobasidium torrendii FP15055 ss-10</name>
    <dbReference type="NCBI Taxonomy" id="1314674"/>
    <lineage>
        <taxon>Eukaryota</taxon>
        <taxon>Fungi</taxon>
        <taxon>Dikarya</taxon>
        <taxon>Basidiomycota</taxon>
        <taxon>Agaricomycotina</taxon>
        <taxon>Agaricomycetes</taxon>
        <taxon>Agaricomycetidae</taxon>
        <taxon>Agaricales</taxon>
        <taxon>Marasmiineae</taxon>
        <taxon>Physalacriaceae</taxon>
        <taxon>Cylindrobasidium</taxon>
    </lineage>
</organism>
<dbReference type="EMBL" id="KN880525">
    <property type="protein sequence ID" value="KIY67471.1"/>
    <property type="molecule type" value="Genomic_DNA"/>
</dbReference>
<dbReference type="AlphaFoldDB" id="A0A0D7BD50"/>
<feature type="region of interest" description="Disordered" evidence="1">
    <location>
        <begin position="90"/>
        <end position="109"/>
    </location>
</feature>
<feature type="region of interest" description="Disordered" evidence="1">
    <location>
        <begin position="308"/>
        <end position="329"/>
    </location>
</feature>
<evidence type="ECO:0000313" key="2">
    <source>
        <dbReference type="EMBL" id="KIY67471.1"/>
    </source>
</evidence>
<sequence>MRTASIAQAAVSHRNTVPQVQSSKAIISIHEYHRKVLATIIKKRAVIDHWRRNVSPTPRLQHCQRPAKPMPQTVPVAGAARPAQINGGVLRKAASQNPDRPPPRPTYQGRLSDEFFDLYSALPKEIRPSNPHDRVAVMSRASSYIMHLKNSLHELLGEPSEETPDYLEPVVDQELTAMQIKTLKENTMLKYMSDLLPRISVMPSKIQWIEHATGTIELLEAQYLDLINAAKKARGTVADDAISIHSSSASTPPPTHSGPSSQAGNSAAYSCPATPNDEVIPSFAEDVEIRSTGSGSNHSEGRLPSIRDILTTTSDDGNLKLPPLRWGRC</sequence>
<dbReference type="Proteomes" id="UP000054007">
    <property type="component" value="Unassembled WGS sequence"/>
</dbReference>
<dbReference type="OrthoDB" id="2991868at2759"/>
<accession>A0A0D7BD50</accession>
<keyword evidence="3" id="KW-1185">Reference proteome</keyword>
<evidence type="ECO:0000313" key="3">
    <source>
        <dbReference type="Proteomes" id="UP000054007"/>
    </source>
</evidence>
<feature type="region of interest" description="Disordered" evidence="1">
    <location>
        <begin position="244"/>
        <end position="274"/>
    </location>
</feature>
<reference evidence="2 3" key="1">
    <citation type="journal article" date="2015" name="Fungal Genet. Biol.">
        <title>Evolution of novel wood decay mechanisms in Agaricales revealed by the genome sequences of Fistulina hepatica and Cylindrobasidium torrendii.</title>
        <authorList>
            <person name="Floudas D."/>
            <person name="Held B.W."/>
            <person name="Riley R."/>
            <person name="Nagy L.G."/>
            <person name="Koehler G."/>
            <person name="Ransdell A.S."/>
            <person name="Younus H."/>
            <person name="Chow J."/>
            <person name="Chiniquy J."/>
            <person name="Lipzen A."/>
            <person name="Tritt A."/>
            <person name="Sun H."/>
            <person name="Haridas S."/>
            <person name="LaButti K."/>
            <person name="Ohm R.A."/>
            <person name="Kues U."/>
            <person name="Blanchette R.A."/>
            <person name="Grigoriev I.V."/>
            <person name="Minto R.E."/>
            <person name="Hibbett D.S."/>
        </authorList>
    </citation>
    <scope>NUCLEOTIDE SEQUENCE [LARGE SCALE GENOMIC DNA]</scope>
    <source>
        <strain evidence="2 3">FP15055 ss-10</strain>
    </source>
</reference>
<proteinExistence type="predicted"/>